<proteinExistence type="predicted"/>
<comment type="caution">
    <text evidence="2">The sequence shown here is derived from an EMBL/GenBank/DDBJ whole genome shotgun (WGS) entry which is preliminary data.</text>
</comment>
<protein>
    <submittedName>
        <fullName evidence="2">Uncharacterized protein</fullName>
    </submittedName>
</protein>
<organism evidence="2 3">
    <name type="scientific">Candidatus Bilamarchaeum dharawalense</name>
    <dbReference type="NCBI Taxonomy" id="2885759"/>
    <lineage>
        <taxon>Archaea</taxon>
        <taxon>Candidatus Micrarchaeota</taxon>
        <taxon>Candidatus Micrarchaeia</taxon>
        <taxon>Candidatus Anstonellales</taxon>
        <taxon>Candidatus Bilamarchaeaceae</taxon>
        <taxon>Candidatus Bilamarchaeum</taxon>
    </lineage>
</organism>
<dbReference type="EMBL" id="CABMJJ010000009">
    <property type="protein sequence ID" value="VVC03983.1"/>
    <property type="molecule type" value="Genomic_DNA"/>
</dbReference>
<evidence type="ECO:0000256" key="1">
    <source>
        <dbReference type="SAM" id="MobiDB-lite"/>
    </source>
</evidence>
<dbReference type="Proteomes" id="UP000789941">
    <property type="component" value="Unassembled WGS sequence"/>
</dbReference>
<evidence type="ECO:0000313" key="2">
    <source>
        <dbReference type="EMBL" id="VVC03983.1"/>
    </source>
</evidence>
<feature type="compositionally biased region" description="Pro residues" evidence="1">
    <location>
        <begin position="138"/>
        <end position="174"/>
    </location>
</feature>
<dbReference type="AlphaFoldDB" id="A0A5E4LSD8"/>
<evidence type="ECO:0000313" key="3">
    <source>
        <dbReference type="Proteomes" id="UP000789941"/>
    </source>
</evidence>
<accession>A0A5E4LSD8</accession>
<name>A0A5E4LSD8_9ARCH</name>
<feature type="region of interest" description="Disordered" evidence="1">
    <location>
        <begin position="132"/>
        <end position="184"/>
    </location>
</feature>
<reference evidence="2 3" key="1">
    <citation type="submission" date="2019-08" db="EMBL/GenBank/DDBJ databases">
        <authorList>
            <person name="Vazquez-Campos X."/>
        </authorList>
    </citation>
    <scope>NUCLEOTIDE SEQUENCE [LARGE SCALE GENOMIC DNA]</scope>
    <source>
        <strain evidence="2">LFW-283_2</strain>
    </source>
</reference>
<sequence length="205" mass="22868">MRLLIMFLIIASLCMAFTVKPTYIAVKNTGNESLEPPKVELLIDCATKQLKATISSEDDQVIQNAKTYIFYTNYGYQLIGTGTSNSEGVSTINVIGTMNYLTALFIFRVDAPGYRSQEIEFTYKKCFDAPPVVEPDEPPLPPSENYTAPPPENESQPPPEEHVTPPPYNNPPEQQPVQNPEPQTANCPFGALLFLALFYKIMVKQ</sequence>
<gene>
    <name evidence="2" type="ORF">LFW2832_00654</name>
</gene>